<proteinExistence type="predicted"/>
<comment type="caution">
    <text evidence="1">The sequence shown here is derived from an EMBL/GenBank/DDBJ whole genome shotgun (WGS) entry which is preliminary data.</text>
</comment>
<organism evidence="1 2">
    <name type="scientific">Armillaria tabescens</name>
    <name type="common">Ringless honey mushroom</name>
    <name type="synonym">Agaricus tabescens</name>
    <dbReference type="NCBI Taxonomy" id="1929756"/>
    <lineage>
        <taxon>Eukaryota</taxon>
        <taxon>Fungi</taxon>
        <taxon>Dikarya</taxon>
        <taxon>Basidiomycota</taxon>
        <taxon>Agaricomycotina</taxon>
        <taxon>Agaricomycetes</taxon>
        <taxon>Agaricomycetidae</taxon>
        <taxon>Agaricales</taxon>
        <taxon>Marasmiineae</taxon>
        <taxon>Physalacriaceae</taxon>
        <taxon>Desarmillaria</taxon>
    </lineage>
</organism>
<dbReference type="AlphaFoldDB" id="A0AA39U2T2"/>
<evidence type="ECO:0000313" key="2">
    <source>
        <dbReference type="Proteomes" id="UP001175211"/>
    </source>
</evidence>
<keyword evidence="2" id="KW-1185">Reference proteome</keyword>
<gene>
    <name evidence="1" type="ORF">EV420DRAFT_1508591</name>
</gene>
<dbReference type="RefSeq" id="XP_060336727.1">
    <property type="nucleotide sequence ID" value="XM_060471443.1"/>
</dbReference>
<name>A0AA39U2T2_ARMTA</name>
<protein>
    <submittedName>
        <fullName evidence="1">Uncharacterized protein</fullName>
    </submittedName>
</protein>
<dbReference type="Proteomes" id="UP001175211">
    <property type="component" value="Unassembled WGS sequence"/>
</dbReference>
<evidence type="ECO:0000313" key="1">
    <source>
        <dbReference type="EMBL" id="KAK0465900.1"/>
    </source>
</evidence>
<sequence>MCQALRWWIRRGTILILFSINRMARAFLFNTFNSYPCSYQRLAQKFPTILNANGIAMIVGLHVTSRCGSEYG</sequence>
<accession>A0AA39U2T2</accession>
<dbReference type="EMBL" id="JAUEPS010000004">
    <property type="protein sequence ID" value="KAK0465900.1"/>
    <property type="molecule type" value="Genomic_DNA"/>
</dbReference>
<dbReference type="GeneID" id="85354991"/>
<reference evidence="1" key="1">
    <citation type="submission" date="2023-06" db="EMBL/GenBank/DDBJ databases">
        <authorList>
            <consortium name="Lawrence Berkeley National Laboratory"/>
            <person name="Ahrendt S."/>
            <person name="Sahu N."/>
            <person name="Indic B."/>
            <person name="Wong-Bajracharya J."/>
            <person name="Merenyi Z."/>
            <person name="Ke H.-M."/>
            <person name="Monk M."/>
            <person name="Kocsube S."/>
            <person name="Drula E."/>
            <person name="Lipzen A."/>
            <person name="Balint B."/>
            <person name="Henrissat B."/>
            <person name="Andreopoulos B."/>
            <person name="Martin F.M."/>
            <person name="Harder C.B."/>
            <person name="Rigling D."/>
            <person name="Ford K.L."/>
            <person name="Foster G.D."/>
            <person name="Pangilinan J."/>
            <person name="Papanicolaou A."/>
            <person name="Barry K."/>
            <person name="LaButti K."/>
            <person name="Viragh M."/>
            <person name="Koriabine M."/>
            <person name="Yan M."/>
            <person name="Riley R."/>
            <person name="Champramary S."/>
            <person name="Plett K.L."/>
            <person name="Tsai I.J."/>
            <person name="Slot J."/>
            <person name="Sipos G."/>
            <person name="Plett J."/>
            <person name="Nagy L.G."/>
            <person name="Grigoriev I.V."/>
        </authorList>
    </citation>
    <scope>NUCLEOTIDE SEQUENCE</scope>
    <source>
        <strain evidence="1">CCBAS 213</strain>
    </source>
</reference>